<dbReference type="EMBL" id="CP127295">
    <property type="protein sequence ID" value="WIY01025.1"/>
    <property type="molecule type" value="Genomic_DNA"/>
</dbReference>
<dbReference type="Pfam" id="PF02371">
    <property type="entry name" value="Transposase_20"/>
    <property type="match status" value="1"/>
</dbReference>
<evidence type="ECO:0000259" key="1">
    <source>
        <dbReference type="Pfam" id="PF02371"/>
    </source>
</evidence>
<dbReference type="AlphaFoldDB" id="A0A9Y2JM31"/>
<dbReference type="InterPro" id="IPR047650">
    <property type="entry name" value="Transpos_IS110"/>
</dbReference>
<keyword evidence="3" id="KW-1185">Reference proteome</keyword>
<sequence length="286" mass="30004">MDAATADIARVDARIDELIAPFAAAVERLDEITDVGRTAAQVAIPEIGLDTARFPTPGHLCSWAKFAPGVSESAGKDKGAGATGHGNPYLARVLGEAAVAAGKTDTFLGERYRRIARRSGAKKAIIAVGRSILVIMWHLLSDPDTRFRDLGTDYFARHTNTQRKIRNHISQLNALAPELHTTDPAPLRYAECLRPAHSPPIFGSEGDDLIGPRRPAGEVVEGGAFHQGLGGDAAGIEAGAAAAHVGAAAGGGLDHPVQVVAAVRHLLPRHGTADRVADQETRTAPS</sequence>
<dbReference type="PANTHER" id="PTHR33055:SF15">
    <property type="entry name" value="TRANSPOSASE-RELATED"/>
    <property type="match status" value="1"/>
</dbReference>
<name>A0A9Y2JM31_9PSEU</name>
<accession>A0A9Y2JM31</accession>
<evidence type="ECO:0000313" key="2">
    <source>
        <dbReference type="EMBL" id="WIY01025.1"/>
    </source>
</evidence>
<dbReference type="GO" id="GO:0006313">
    <property type="term" value="P:DNA transposition"/>
    <property type="evidence" value="ECO:0007669"/>
    <property type="project" value="InterPro"/>
</dbReference>
<dbReference type="GO" id="GO:0004803">
    <property type="term" value="F:transposase activity"/>
    <property type="evidence" value="ECO:0007669"/>
    <property type="project" value="InterPro"/>
</dbReference>
<gene>
    <name evidence="2" type="ORF">QRX60_44480</name>
</gene>
<reference evidence="2 3" key="1">
    <citation type="submission" date="2023-06" db="EMBL/GenBank/DDBJ databases">
        <authorList>
            <person name="Oyuntsetseg B."/>
            <person name="Kim S.B."/>
        </authorList>
    </citation>
    <scope>NUCLEOTIDE SEQUENCE [LARGE SCALE GENOMIC DNA]</scope>
    <source>
        <strain evidence="2 3">4-36</strain>
    </source>
</reference>
<dbReference type="Proteomes" id="UP001239397">
    <property type="component" value="Chromosome"/>
</dbReference>
<dbReference type="KEGG" id="amog:QRX60_44480"/>
<dbReference type="GO" id="GO:0003677">
    <property type="term" value="F:DNA binding"/>
    <property type="evidence" value="ECO:0007669"/>
    <property type="project" value="InterPro"/>
</dbReference>
<proteinExistence type="predicted"/>
<feature type="domain" description="Transposase IS116/IS110/IS902 C-terminal" evidence="1">
    <location>
        <begin position="27"/>
        <end position="104"/>
    </location>
</feature>
<protein>
    <submittedName>
        <fullName evidence="2">Transposase</fullName>
    </submittedName>
</protein>
<dbReference type="PANTHER" id="PTHR33055">
    <property type="entry name" value="TRANSPOSASE FOR INSERTION SEQUENCE ELEMENT IS1111A"/>
    <property type="match status" value="1"/>
</dbReference>
<evidence type="ECO:0000313" key="3">
    <source>
        <dbReference type="Proteomes" id="UP001239397"/>
    </source>
</evidence>
<organism evidence="2 3">
    <name type="scientific">Amycolatopsis mongoliensis</name>
    <dbReference type="NCBI Taxonomy" id="715475"/>
    <lineage>
        <taxon>Bacteria</taxon>
        <taxon>Bacillati</taxon>
        <taxon>Actinomycetota</taxon>
        <taxon>Actinomycetes</taxon>
        <taxon>Pseudonocardiales</taxon>
        <taxon>Pseudonocardiaceae</taxon>
        <taxon>Amycolatopsis</taxon>
    </lineage>
</organism>
<dbReference type="InterPro" id="IPR003346">
    <property type="entry name" value="Transposase_20"/>
</dbReference>